<evidence type="ECO:0000256" key="5">
    <source>
        <dbReference type="ARBA" id="ARBA00022692"/>
    </source>
</evidence>
<keyword evidence="5 15" id="KW-0812">Transmembrane</keyword>
<evidence type="ECO:0000256" key="11">
    <source>
        <dbReference type="ARBA" id="ARBA00023201"/>
    </source>
</evidence>
<dbReference type="InterPro" id="IPR038377">
    <property type="entry name" value="Na/Glc_symporter_sf"/>
</dbReference>
<evidence type="ECO:0000256" key="8">
    <source>
        <dbReference type="ARBA" id="ARBA00023053"/>
    </source>
</evidence>
<proteinExistence type="inferred from homology"/>
<comment type="catalytic activity">
    <reaction evidence="12">
        <text>L-proline(in) + Na(+)(in) = L-proline(out) + Na(+)(out)</text>
        <dbReference type="Rhea" id="RHEA:28967"/>
        <dbReference type="ChEBI" id="CHEBI:29101"/>
        <dbReference type="ChEBI" id="CHEBI:60039"/>
    </reaction>
</comment>
<organism evidence="16 17">
    <name type="scientific">Brevibacterium luteolum</name>
    <dbReference type="NCBI Taxonomy" id="199591"/>
    <lineage>
        <taxon>Bacteria</taxon>
        <taxon>Bacillati</taxon>
        <taxon>Actinomycetota</taxon>
        <taxon>Actinomycetes</taxon>
        <taxon>Micrococcales</taxon>
        <taxon>Brevibacteriaceae</taxon>
        <taxon>Brevibacterium</taxon>
    </lineage>
</organism>
<reference evidence="16 17" key="1">
    <citation type="submission" date="2017-09" db="EMBL/GenBank/DDBJ databases">
        <title>Bacterial strain isolated from the female urinary microbiota.</title>
        <authorList>
            <person name="Thomas-White K."/>
            <person name="Kumar N."/>
            <person name="Forster S."/>
            <person name="Putonti C."/>
            <person name="Lawley T."/>
            <person name="Wolfe A.J."/>
        </authorList>
    </citation>
    <scope>NUCLEOTIDE SEQUENCE [LARGE SCALE GENOMIC DNA]</scope>
    <source>
        <strain evidence="16 17">UMB0680</strain>
    </source>
</reference>
<keyword evidence="8" id="KW-0915">Sodium</keyword>
<feature type="transmembrane region" description="Helical" evidence="15">
    <location>
        <begin position="73"/>
        <end position="92"/>
    </location>
</feature>
<feature type="region of interest" description="Disordered" evidence="14">
    <location>
        <begin position="1"/>
        <end position="33"/>
    </location>
</feature>
<feature type="transmembrane region" description="Helical" evidence="15">
    <location>
        <begin position="256"/>
        <end position="278"/>
    </location>
</feature>
<evidence type="ECO:0000256" key="13">
    <source>
        <dbReference type="RuleBase" id="RU362091"/>
    </source>
</evidence>
<protein>
    <recommendedName>
        <fullName evidence="18">Sodium:solute symporter family protein</fullName>
    </recommendedName>
</protein>
<keyword evidence="9" id="KW-0406">Ion transport</keyword>
<evidence type="ECO:0000256" key="14">
    <source>
        <dbReference type="SAM" id="MobiDB-lite"/>
    </source>
</evidence>
<dbReference type="OrthoDB" id="9814523at2"/>
<comment type="subcellular location">
    <subcellularLocation>
        <location evidence="1">Cell membrane</location>
        <topology evidence="1">Multi-pass membrane protein</topology>
    </subcellularLocation>
</comment>
<dbReference type="EMBL" id="PNFZ01000004">
    <property type="protein sequence ID" value="PMB97862.1"/>
    <property type="molecule type" value="Genomic_DNA"/>
</dbReference>
<evidence type="ECO:0000256" key="2">
    <source>
        <dbReference type="ARBA" id="ARBA00006434"/>
    </source>
</evidence>
<evidence type="ECO:0000256" key="7">
    <source>
        <dbReference type="ARBA" id="ARBA00022989"/>
    </source>
</evidence>
<feature type="transmembrane region" description="Helical" evidence="15">
    <location>
        <begin position="112"/>
        <end position="133"/>
    </location>
</feature>
<feature type="compositionally biased region" description="Low complexity" evidence="14">
    <location>
        <begin position="1"/>
        <end position="25"/>
    </location>
</feature>
<feature type="compositionally biased region" description="Low complexity" evidence="14">
    <location>
        <begin position="556"/>
        <end position="573"/>
    </location>
</feature>
<keyword evidence="17" id="KW-1185">Reference proteome</keyword>
<evidence type="ECO:0008006" key="18">
    <source>
        <dbReference type="Google" id="ProtNLM"/>
    </source>
</evidence>
<dbReference type="PANTHER" id="PTHR48086">
    <property type="entry name" value="SODIUM/PROLINE SYMPORTER-RELATED"/>
    <property type="match status" value="1"/>
</dbReference>
<evidence type="ECO:0000256" key="4">
    <source>
        <dbReference type="ARBA" id="ARBA00022475"/>
    </source>
</evidence>
<dbReference type="PROSITE" id="PS50283">
    <property type="entry name" value="NA_SOLUT_SYMP_3"/>
    <property type="match status" value="1"/>
</dbReference>
<dbReference type="PANTHER" id="PTHR48086:SF3">
    <property type="entry name" value="SODIUM_PROLINE SYMPORTER"/>
    <property type="match status" value="1"/>
</dbReference>
<keyword evidence="10 15" id="KW-0472">Membrane</keyword>
<evidence type="ECO:0000256" key="15">
    <source>
        <dbReference type="SAM" id="Phobius"/>
    </source>
</evidence>
<dbReference type="CDD" id="cd10322">
    <property type="entry name" value="SLC5sbd"/>
    <property type="match status" value="1"/>
</dbReference>
<feature type="transmembrane region" description="Helical" evidence="15">
    <location>
        <begin position="392"/>
        <end position="409"/>
    </location>
</feature>
<keyword evidence="11" id="KW-0739">Sodium transport</keyword>
<comment type="similarity">
    <text evidence="2 13">Belongs to the sodium:solute symporter (SSF) (TC 2.A.21) family.</text>
</comment>
<evidence type="ECO:0000256" key="3">
    <source>
        <dbReference type="ARBA" id="ARBA00022448"/>
    </source>
</evidence>
<feature type="region of interest" description="Disordered" evidence="14">
    <location>
        <begin position="505"/>
        <end position="573"/>
    </location>
</feature>
<feature type="transmembrane region" description="Helical" evidence="15">
    <location>
        <begin position="42"/>
        <end position="61"/>
    </location>
</feature>
<evidence type="ECO:0000256" key="12">
    <source>
        <dbReference type="ARBA" id="ARBA00033708"/>
    </source>
</evidence>
<name>A0A2N6PGP7_9MICO</name>
<dbReference type="GO" id="GO:0006814">
    <property type="term" value="P:sodium ion transport"/>
    <property type="evidence" value="ECO:0007669"/>
    <property type="project" value="UniProtKB-KW"/>
</dbReference>
<gene>
    <name evidence="16" type="ORF">CJ198_08515</name>
</gene>
<evidence type="ECO:0000256" key="10">
    <source>
        <dbReference type="ARBA" id="ARBA00023136"/>
    </source>
</evidence>
<dbReference type="Proteomes" id="UP000235703">
    <property type="component" value="Unassembled WGS sequence"/>
</dbReference>
<dbReference type="InterPro" id="IPR050277">
    <property type="entry name" value="Sodium:Solute_Symporter"/>
</dbReference>
<keyword evidence="4" id="KW-1003">Cell membrane</keyword>
<dbReference type="Pfam" id="PF00474">
    <property type="entry name" value="SSF"/>
    <property type="match status" value="1"/>
</dbReference>
<evidence type="ECO:0000313" key="17">
    <source>
        <dbReference type="Proteomes" id="UP000235703"/>
    </source>
</evidence>
<sequence>MRATCASTGSTRAPRRSSAPSSPGPWQCSQPGKRKEHPMNPLWFVLALLAYFGVLIALSFYRRRADSGTDYFLGGRTMPAWMLAMAFAASWYGGNSALISIDAANEQGMGSWWVLGGPTVIAVVALIFIGPIIRRIGVLSQDGVMNMRYGRLTGTLLSLVMGIYMVVWGASQMVALGKFFAAFFGINFVLAVLIGIVVAIFYATIGGFRAVVLTETIQFGLLLLGLLITLVGALILSGGFEPVMERATTERPDDYFNLFAGFTPNIAFVVSFALAFLIEGAAWQRMQAGRTPRDARKTASYALSYFIPLYFLVVAAGIASIGVFPTVPENGVVATLAGERFWPIFGVLVFIGIAAAIMSTICTTLNLSSLYMTELYTKIKRNRVSDKQKVRVGMIGTLIASVLGFLIAIRLPEALILLGLASEILAAGMFFPMILGLFWRRANQKGAVAGIIAGSGFTIYGFLVELGLPLPYFWPNDGPTRIFIGLGLSLIFYVAVSLMTKPDPERSDRFMHQSRKGTDESAEQIVRDHDAADDAAYEARNGRNGTGTGVTGTSGPGASAAGTTASGTDPGRD</sequence>
<feature type="transmembrane region" description="Helical" evidence="15">
    <location>
        <begin position="154"/>
        <end position="174"/>
    </location>
</feature>
<evidence type="ECO:0000256" key="1">
    <source>
        <dbReference type="ARBA" id="ARBA00004651"/>
    </source>
</evidence>
<feature type="transmembrane region" description="Helical" evidence="15">
    <location>
        <begin position="446"/>
        <end position="470"/>
    </location>
</feature>
<feature type="transmembrane region" description="Helical" evidence="15">
    <location>
        <begin position="482"/>
        <end position="500"/>
    </location>
</feature>
<dbReference type="GO" id="GO:0015293">
    <property type="term" value="F:symporter activity"/>
    <property type="evidence" value="ECO:0007669"/>
    <property type="project" value="UniProtKB-KW"/>
</dbReference>
<feature type="transmembrane region" description="Helical" evidence="15">
    <location>
        <begin position="299"/>
        <end position="324"/>
    </location>
</feature>
<keyword evidence="7 15" id="KW-1133">Transmembrane helix</keyword>
<feature type="compositionally biased region" description="Gly residues" evidence="14">
    <location>
        <begin position="544"/>
        <end position="555"/>
    </location>
</feature>
<feature type="transmembrane region" description="Helical" evidence="15">
    <location>
        <begin position="415"/>
        <end position="439"/>
    </location>
</feature>
<dbReference type="Gene3D" id="1.20.1730.10">
    <property type="entry name" value="Sodium/glucose cotransporter"/>
    <property type="match status" value="1"/>
</dbReference>
<feature type="compositionally biased region" description="Basic and acidic residues" evidence="14">
    <location>
        <begin position="505"/>
        <end position="532"/>
    </location>
</feature>
<comment type="caution">
    <text evidence="16">The sequence shown here is derived from an EMBL/GenBank/DDBJ whole genome shotgun (WGS) entry which is preliminary data.</text>
</comment>
<dbReference type="GO" id="GO:0005886">
    <property type="term" value="C:plasma membrane"/>
    <property type="evidence" value="ECO:0007669"/>
    <property type="project" value="UniProtKB-SubCell"/>
</dbReference>
<keyword evidence="3" id="KW-0813">Transport</keyword>
<dbReference type="AlphaFoldDB" id="A0A2N6PGP7"/>
<dbReference type="InterPro" id="IPR001734">
    <property type="entry name" value="Na/solute_symporter"/>
</dbReference>
<keyword evidence="6" id="KW-0769">Symport</keyword>
<feature type="transmembrane region" description="Helical" evidence="15">
    <location>
        <begin position="180"/>
        <end position="205"/>
    </location>
</feature>
<feature type="transmembrane region" description="Helical" evidence="15">
    <location>
        <begin position="344"/>
        <end position="371"/>
    </location>
</feature>
<evidence type="ECO:0000256" key="9">
    <source>
        <dbReference type="ARBA" id="ARBA00023065"/>
    </source>
</evidence>
<feature type="transmembrane region" description="Helical" evidence="15">
    <location>
        <begin position="217"/>
        <end position="236"/>
    </location>
</feature>
<evidence type="ECO:0000256" key="6">
    <source>
        <dbReference type="ARBA" id="ARBA00022847"/>
    </source>
</evidence>
<evidence type="ECO:0000313" key="16">
    <source>
        <dbReference type="EMBL" id="PMB97862.1"/>
    </source>
</evidence>
<accession>A0A2N6PGP7</accession>